<dbReference type="Pfam" id="PF03443">
    <property type="entry name" value="AA9"/>
    <property type="match status" value="1"/>
</dbReference>
<keyword evidence="11" id="KW-0119">Carbohydrate metabolism</keyword>
<dbReference type="EC" id="1.14.99.56" evidence="15"/>
<evidence type="ECO:0000256" key="1">
    <source>
        <dbReference type="ARBA" id="ARBA00001973"/>
    </source>
</evidence>
<keyword evidence="10" id="KW-1015">Disulfide bond</keyword>
<feature type="signal peptide" evidence="16">
    <location>
        <begin position="1"/>
        <end position="18"/>
    </location>
</feature>
<accession>A0A6A6JGA3</accession>
<dbReference type="RefSeq" id="XP_033652547.1">
    <property type="nucleotide sequence ID" value="XM_033801022.1"/>
</dbReference>
<keyword evidence="5 16" id="KW-0732">Signal</keyword>
<dbReference type="EMBL" id="ML986499">
    <property type="protein sequence ID" value="KAF2275008.1"/>
    <property type="molecule type" value="Genomic_DNA"/>
</dbReference>
<dbReference type="GO" id="GO:0030245">
    <property type="term" value="P:cellulose catabolic process"/>
    <property type="evidence" value="ECO:0007669"/>
    <property type="project" value="UniProtKB-KW"/>
</dbReference>
<dbReference type="InterPro" id="IPR049892">
    <property type="entry name" value="AA9"/>
</dbReference>
<dbReference type="InterPro" id="IPR005103">
    <property type="entry name" value="AA9_LPMO"/>
</dbReference>
<evidence type="ECO:0000256" key="6">
    <source>
        <dbReference type="ARBA" id="ARBA00023001"/>
    </source>
</evidence>
<evidence type="ECO:0000256" key="8">
    <source>
        <dbReference type="ARBA" id="ARBA00023008"/>
    </source>
</evidence>
<evidence type="ECO:0000256" key="2">
    <source>
        <dbReference type="ARBA" id="ARBA00004613"/>
    </source>
</evidence>
<evidence type="ECO:0000256" key="9">
    <source>
        <dbReference type="ARBA" id="ARBA00023033"/>
    </source>
</evidence>
<organism evidence="18 19">
    <name type="scientific">Westerdykella ornata</name>
    <dbReference type="NCBI Taxonomy" id="318751"/>
    <lineage>
        <taxon>Eukaryota</taxon>
        <taxon>Fungi</taxon>
        <taxon>Dikarya</taxon>
        <taxon>Ascomycota</taxon>
        <taxon>Pezizomycotina</taxon>
        <taxon>Dothideomycetes</taxon>
        <taxon>Pleosporomycetidae</taxon>
        <taxon>Pleosporales</taxon>
        <taxon>Sporormiaceae</taxon>
        <taxon>Westerdykella</taxon>
    </lineage>
</organism>
<evidence type="ECO:0000256" key="5">
    <source>
        <dbReference type="ARBA" id="ARBA00022729"/>
    </source>
</evidence>
<protein>
    <recommendedName>
        <fullName evidence="15">lytic cellulose monooxygenase (C4-dehydrogenating)</fullName>
        <ecNumber evidence="15">1.14.99.56</ecNumber>
    </recommendedName>
</protein>
<dbReference type="Proteomes" id="UP000800097">
    <property type="component" value="Unassembled WGS sequence"/>
</dbReference>
<dbReference type="GO" id="GO:0046872">
    <property type="term" value="F:metal ion binding"/>
    <property type="evidence" value="ECO:0007669"/>
    <property type="project" value="UniProtKB-KW"/>
</dbReference>
<keyword evidence="3" id="KW-0964">Secreted</keyword>
<evidence type="ECO:0000256" key="15">
    <source>
        <dbReference type="ARBA" id="ARBA00047174"/>
    </source>
</evidence>
<reference evidence="18" key="1">
    <citation type="journal article" date="2020" name="Stud. Mycol.">
        <title>101 Dothideomycetes genomes: a test case for predicting lifestyles and emergence of pathogens.</title>
        <authorList>
            <person name="Haridas S."/>
            <person name="Albert R."/>
            <person name="Binder M."/>
            <person name="Bloem J."/>
            <person name="Labutti K."/>
            <person name="Salamov A."/>
            <person name="Andreopoulos B."/>
            <person name="Baker S."/>
            <person name="Barry K."/>
            <person name="Bills G."/>
            <person name="Bluhm B."/>
            <person name="Cannon C."/>
            <person name="Castanera R."/>
            <person name="Culley D."/>
            <person name="Daum C."/>
            <person name="Ezra D."/>
            <person name="Gonzalez J."/>
            <person name="Henrissat B."/>
            <person name="Kuo A."/>
            <person name="Liang C."/>
            <person name="Lipzen A."/>
            <person name="Lutzoni F."/>
            <person name="Magnuson J."/>
            <person name="Mondo S."/>
            <person name="Nolan M."/>
            <person name="Ohm R."/>
            <person name="Pangilinan J."/>
            <person name="Park H.-J."/>
            <person name="Ramirez L."/>
            <person name="Alfaro M."/>
            <person name="Sun H."/>
            <person name="Tritt A."/>
            <person name="Yoshinaga Y."/>
            <person name="Zwiers L.-H."/>
            <person name="Turgeon B."/>
            <person name="Goodwin S."/>
            <person name="Spatafora J."/>
            <person name="Crous P."/>
            <person name="Grigoriev I."/>
        </authorList>
    </citation>
    <scope>NUCLEOTIDE SEQUENCE</scope>
    <source>
        <strain evidence="18">CBS 379.55</strain>
    </source>
</reference>
<evidence type="ECO:0000256" key="14">
    <source>
        <dbReference type="ARBA" id="ARBA00045077"/>
    </source>
</evidence>
<comment type="subcellular location">
    <subcellularLocation>
        <location evidence="2">Secreted</location>
    </subcellularLocation>
</comment>
<dbReference type="Gene3D" id="2.70.50.70">
    <property type="match status" value="1"/>
</dbReference>
<sequence>MKFTSALGLSLAVGSVSAHYTFPALTGTSDWQYVRQTLNYQSNGPVTDVTSQQIRCYTNGVRGVQTQTVSAGSTVGFKVSPNIFHEGPLLFYMAKAPSGQDISTWDGSGNVWFKLYEEKPTIQGNQLKWSSLNKGTVSVTIPRSTPSGDYLLRVEHIALHQASQTNGAQFYLSCAQIRVTNGGNGNPGPLVSFPGAYKATDPGIKINVYGGVTQYIPPGPAVWSG</sequence>
<dbReference type="GO" id="GO:0005576">
    <property type="term" value="C:extracellular region"/>
    <property type="evidence" value="ECO:0007669"/>
    <property type="project" value="UniProtKB-SubCell"/>
</dbReference>
<evidence type="ECO:0000313" key="19">
    <source>
        <dbReference type="Proteomes" id="UP000800097"/>
    </source>
</evidence>
<keyword evidence="6" id="KW-0136">Cellulose degradation</keyword>
<dbReference type="GeneID" id="54554197"/>
<dbReference type="PANTHER" id="PTHR33353:SF10">
    <property type="entry name" value="ENDO-BETA-1,4-GLUCANASE D"/>
    <property type="match status" value="1"/>
</dbReference>
<feature type="domain" description="Auxiliary Activity family 9 catalytic" evidence="17">
    <location>
        <begin position="26"/>
        <end position="211"/>
    </location>
</feature>
<evidence type="ECO:0000256" key="11">
    <source>
        <dbReference type="ARBA" id="ARBA00023277"/>
    </source>
</evidence>
<feature type="chain" id="PRO_5025455080" description="lytic cellulose monooxygenase (C4-dehydrogenating)" evidence="16">
    <location>
        <begin position="19"/>
        <end position="225"/>
    </location>
</feature>
<keyword evidence="8" id="KW-0186">Copper</keyword>
<name>A0A6A6JGA3_WESOR</name>
<evidence type="ECO:0000313" key="18">
    <source>
        <dbReference type="EMBL" id="KAF2275008.1"/>
    </source>
</evidence>
<proteinExistence type="inferred from homology"/>
<comment type="catalytic activity">
    <reaction evidence="14">
        <text>[(1-&gt;4)-beta-D-glucosyl]n+m + reduced acceptor + O2 = 4-dehydro-beta-D-glucosyl-[(1-&gt;4)-beta-D-glucosyl]n-1 + [(1-&gt;4)-beta-D-glucosyl]m + acceptor + H2O.</text>
        <dbReference type="EC" id="1.14.99.56"/>
    </reaction>
</comment>
<evidence type="ECO:0000256" key="13">
    <source>
        <dbReference type="ARBA" id="ARBA00044502"/>
    </source>
</evidence>
<dbReference type="PANTHER" id="PTHR33353">
    <property type="entry name" value="PUTATIVE (AFU_ORTHOLOGUE AFUA_1G12560)-RELATED"/>
    <property type="match status" value="1"/>
</dbReference>
<dbReference type="AlphaFoldDB" id="A0A6A6JGA3"/>
<evidence type="ECO:0000256" key="4">
    <source>
        <dbReference type="ARBA" id="ARBA00022723"/>
    </source>
</evidence>
<keyword evidence="7" id="KW-0560">Oxidoreductase</keyword>
<comment type="cofactor">
    <cofactor evidence="1">
        <name>Cu(2+)</name>
        <dbReference type="ChEBI" id="CHEBI:29036"/>
    </cofactor>
</comment>
<dbReference type="CDD" id="cd21175">
    <property type="entry name" value="LPMO_AA9"/>
    <property type="match status" value="1"/>
</dbReference>
<evidence type="ECO:0000256" key="3">
    <source>
        <dbReference type="ARBA" id="ARBA00022525"/>
    </source>
</evidence>
<evidence type="ECO:0000256" key="7">
    <source>
        <dbReference type="ARBA" id="ARBA00023002"/>
    </source>
</evidence>
<dbReference type="OrthoDB" id="5271017at2759"/>
<keyword evidence="9" id="KW-0503">Monooxygenase</keyword>
<keyword evidence="12" id="KW-0624">Polysaccharide degradation</keyword>
<evidence type="ECO:0000256" key="16">
    <source>
        <dbReference type="SAM" id="SignalP"/>
    </source>
</evidence>
<evidence type="ECO:0000256" key="10">
    <source>
        <dbReference type="ARBA" id="ARBA00023157"/>
    </source>
</evidence>
<dbReference type="GO" id="GO:0004497">
    <property type="term" value="F:monooxygenase activity"/>
    <property type="evidence" value="ECO:0007669"/>
    <property type="project" value="UniProtKB-KW"/>
</dbReference>
<comment type="similarity">
    <text evidence="13">Belongs to the polysaccharide monooxygenase AA9 family.</text>
</comment>
<evidence type="ECO:0000259" key="17">
    <source>
        <dbReference type="Pfam" id="PF03443"/>
    </source>
</evidence>
<keyword evidence="4" id="KW-0479">Metal-binding</keyword>
<gene>
    <name evidence="18" type="ORF">EI97DRAFT_459645</name>
</gene>
<keyword evidence="19" id="KW-1185">Reference proteome</keyword>
<evidence type="ECO:0000256" key="12">
    <source>
        <dbReference type="ARBA" id="ARBA00023326"/>
    </source>
</evidence>